<accession>A0ABM8GZY9</accession>
<feature type="compositionally biased region" description="Low complexity" evidence="1">
    <location>
        <begin position="38"/>
        <end position="55"/>
    </location>
</feature>
<dbReference type="Proteomes" id="UP001321477">
    <property type="component" value="Chromosome"/>
</dbReference>
<feature type="region of interest" description="Disordered" evidence="1">
    <location>
        <begin position="1"/>
        <end position="62"/>
    </location>
</feature>
<evidence type="ECO:0000256" key="1">
    <source>
        <dbReference type="SAM" id="MobiDB-lite"/>
    </source>
</evidence>
<name>A0ABM8GZY9_9MICO</name>
<reference evidence="3" key="1">
    <citation type="journal article" date="2019" name="Int. J. Syst. Evol. Microbiol.">
        <title>The Global Catalogue of Microorganisms (GCM) 10K type strain sequencing project: providing services to taxonomists for standard genome sequencing and annotation.</title>
        <authorList>
            <consortium name="The Broad Institute Genomics Platform"/>
            <consortium name="The Broad Institute Genome Sequencing Center for Infectious Disease"/>
            <person name="Wu L."/>
            <person name="Ma J."/>
        </authorList>
    </citation>
    <scope>NUCLEOTIDE SEQUENCE [LARGE SCALE GENOMIC DNA]</scope>
    <source>
        <strain evidence="3">NBRC 109019</strain>
    </source>
</reference>
<dbReference type="EMBL" id="AP027734">
    <property type="protein sequence ID" value="BDZ54057.1"/>
    <property type="molecule type" value="Genomic_DNA"/>
</dbReference>
<keyword evidence="3" id="KW-1185">Reference proteome</keyword>
<feature type="compositionally biased region" description="Basic residues" evidence="1">
    <location>
        <begin position="28"/>
        <end position="37"/>
    </location>
</feature>
<feature type="region of interest" description="Disordered" evidence="1">
    <location>
        <begin position="74"/>
        <end position="98"/>
    </location>
</feature>
<organism evidence="2 3">
    <name type="scientific">Agromyces marinus</name>
    <dbReference type="NCBI Taxonomy" id="1389020"/>
    <lineage>
        <taxon>Bacteria</taxon>
        <taxon>Bacillati</taxon>
        <taxon>Actinomycetota</taxon>
        <taxon>Actinomycetes</taxon>
        <taxon>Micrococcales</taxon>
        <taxon>Microbacteriaceae</taxon>
        <taxon>Agromyces</taxon>
    </lineage>
</organism>
<evidence type="ECO:0000313" key="2">
    <source>
        <dbReference type="EMBL" id="BDZ54057.1"/>
    </source>
</evidence>
<gene>
    <name evidence="2" type="ORF">GCM10025870_11300</name>
</gene>
<proteinExistence type="predicted"/>
<protein>
    <submittedName>
        <fullName evidence="2">Uncharacterized protein</fullName>
    </submittedName>
</protein>
<evidence type="ECO:0000313" key="3">
    <source>
        <dbReference type="Proteomes" id="UP001321477"/>
    </source>
</evidence>
<feature type="compositionally biased region" description="Low complexity" evidence="1">
    <location>
        <begin position="74"/>
        <end position="83"/>
    </location>
</feature>
<sequence>MSRIARRAPLGWARSARPRPGGLEDRLRRRRRHRPFRRPGAFATNTPATSTAPPTVSHTFGTCPSSTAADAIATTGASSTHGTTDAERFRASSPLKIA</sequence>